<reference evidence="2" key="1">
    <citation type="submission" date="2022-12" db="EMBL/GenBank/DDBJ databases">
        <title>Chromosome-Level Genome Assembly of Japanese Cedar (Cryptomeriajaponica D. Don).</title>
        <authorList>
            <person name="Fujino T."/>
            <person name="Yamaguchi K."/>
            <person name="Yokoyama T."/>
            <person name="Hamanaka T."/>
            <person name="Harazono Y."/>
            <person name="Kamada H."/>
            <person name="Kobayashi W."/>
            <person name="Ujino-Ihara T."/>
            <person name="Uchiyama K."/>
            <person name="Matsumoto A."/>
            <person name="Izuno A."/>
            <person name="Tsumura Y."/>
            <person name="Toyoda A."/>
            <person name="Shigenobu S."/>
            <person name="Moriguchi Y."/>
            <person name="Ueno S."/>
            <person name="Kasahara M."/>
        </authorList>
    </citation>
    <scope>NUCLEOTIDE SEQUENCE</scope>
</reference>
<accession>A0AAD3RPC3</accession>
<keyword evidence="3" id="KW-1185">Reference proteome</keyword>
<gene>
    <name evidence="2" type="ORF">SUGI_1225340</name>
</gene>
<dbReference type="AlphaFoldDB" id="A0AAD3RPC3"/>
<protein>
    <submittedName>
        <fullName evidence="2">Uncharacterized protein</fullName>
    </submittedName>
</protein>
<proteinExistence type="predicted"/>
<comment type="caution">
    <text evidence="2">The sequence shown here is derived from an EMBL/GenBank/DDBJ whole genome shotgun (WGS) entry which is preliminary data.</text>
</comment>
<evidence type="ECO:0000313" key="2">
    <source>
        <dbReference type="EMBL" id="GLJ56469.1"/>
    </source>
</evidence>
<dbReference type="Proteomes" id="UP001234787">
    <property type="component" value="Unassembled WGS sequence"/>
</dbReference>
<dbReference type="EMBL" id="BSEH01000022">
    <property type="protein sequence ID" value="GLJ56469.1"/>
    <property type="molecule type" value="Genomic_DNA"/>
</dbReference>
<name>A0AAD3RPC3_CRYJA</name>
<organism evidence="2 3">
    <name type="scientific">Cryptomeria japonica</name>
    <name type="common">Japanese cedar</name>
    <name type="synonym">Cupressus japonica</name>
    <dbReference type="NCBI Taxonomy" id="3369"/>
    <lineage>
        <taxon>Eukaryota</taxon>
        <taxon>Viridiplantae</taxon>
        <taxon>Streptophyta</taxon>
        <taxon>Embryophyta</taxon>
        <taxon>Tracheophyta</taxon>
        <taxon>Spermatophyta</taxon>
        <taxon>Pinopsida</taxon>
        <taxon>Pinidae</taxon>
        <taxon>Conifers II</taxon>
        <taxon>Cupressales</taxon>
        <taxon>Cupressaceae</taxon>
        <taxon>Cryptomeria</taxon>
    </lineage>
</organism>
<sequence length="109" mass="11886">MEVVGGVVVKVEGFVIDQSGCYRVRLPGSRIMDEGSGFIIGHKARELEIRRNNWIGGPRGRGRDTDVGIVLKAHEAASRRMFELMREGPYHSDGPTGPGVLEEDPGSPI</sequence>
<evidence type="ECO:0000256" key="1">
    <source>
        <dbReference type="SAM" id="MobiDB-lite"/>
    </source>
</evidence>
<evidence type="ECO:0000313" key="3">
    <source>
        <dbReference type="Proteomes" id="UP001234787"/>
    </source>
</evidence>
<feature type="region of interest" description="Disordered" evidence="1">
    <location>
        <begin position="87"/>
        <end position="109"/>
    </location>
</feature>